<feature type="transmembrane region" description="Helical" evidence="1">
    <location>
        <begin position="12"/>
        <end position="35"/>
    </location>
</feature>
<organism evidence="2 3">
    <name type="scientific">Haloferula luteola</name>
    <dbReference type="NCBI Taxonomy" id="595692"/>
    <lineage>
        <taxon>Bacteria</taxon>
        <taxon>Pseudomonadati</taxon>
        <taxon>Verrucomicrobiota</taxon>
        <taxon>Verrucomicrobiia</taxon>
        <taxon>Verrucomicrobiales</taxon>
        <taxon>Verrucomicrobiaceae</taxon>
        <taxon>Haloferula</taxon>
    </lineage>
</organism>
<sequence length="209" mass="22874">MSEETLPPKKKGSCLLIGLITLLVVGIAGAAIWWWSNRPIQPVNLSATERQQVEEKIEAIQGGEVPAAGRVDPTYEKGVREIVLTEKELNGLLHQNTSLGDKLKFELVKDAVHARLETDLDPDLPLVGGKRLKARARFLITQDESGPHFVIDDVTVWGISLPNDWLAGWKGRDLVGESIGQGPSGERRGLAGVESMQVRSGEICIQLKE</sequence>
<keyword evidence="1" id="KW-0472">Membrane</keyword>
<accession>A0A840VAA6</accession>
<dbReference type="EMBL" id="JACHFD010000013">
    <property type="protein sequence ID" value="MBB5352484.1"/>
    <property type="molecule type" value="Genomic_DNA"/>
</dbReference>
<keyword evidence="1" id="KW-0812">Transmembrane</keyword>
<evidence type="ECO:0000256" key="1">
    <source>
        <dbReference type="SAM" id="Phobius"/>
    </source>
</evidence>
<dbReference type="RefSeq" id="WP_184019567.1">
    <property type="nucleotide sequence ID" value="NZ_JACHFD010000013.1"/>
</dbReference>
<keyword evidence="3" id="KW-1185">Reference proteome</keyword>
<proteinExistence type="predicted"/>
<protein>
    <submittedName>
        <fullName evidence="2">Uncharacterized protein</fullName>
    </submittedName>
</protein>
<dbReference type="Proteomes" id="UP000557717">
    <property type="component" value="Unassembled WGS sequence"/>
</dbReference>
<comment type="caution">
    <text evidence="2">The sequence shown here is derived from an EMBL/GenBank/DDBJ whole genome shotgun (WGS) entry which is preliminary data.</text>
</comment>
<name>A0A840VAA6_9BACT</name>
<reference evidence="2 3" key="1">
    <citation type="submission" date="2020-08" db="EMBL/GenBank/DDBJ databases">
        <title>Genomic Encyclopedia of Type Strains, Phase IV (KMG-IV): sequencing the most valuable type-strain genomes for metagenomic binning, comparative biology and taxonomic classification.</title>
        <authorList>
            <person name="Goeker M."/>
        </authorList>
    </citation>
    <scope>NUCLEOTIDE SEQUENCE [LARGE SCALE GENOMIC DNA]</scope>
    <source>
        <strain evidence="2 3">YC6886</strain>
    </source>
</reference>
<evidence type="ECO:0000313" key="2">
    <source>
        <dbReference type="EMBL" id="MBB5352484.1"/>
    </source>
</evidence>
<keyword evidence="1" id="KW-1133">Transmembrane helix</keyword>
<evidence type="ECO:0000313" key="3">
    <source>
        <dbReference type="Proteomes" id="UP000557717"/>
    </source>
</evidence>
<dbReference type="AlphaFoldDB" id="A0A840VAA6"/>
<gene>
    <name evidence="2" type="ORF">HNR46_002730</name>
</gene>